<dbReference type="KEGG" id="eci:UTI89_C4920"/>
<evidence type="ECO:0000313" key="3">
    <source>
        <dbReference type="Proteomes" id="UP000001952"/>
    </source>
</evidence>
<feature type="region of interest" description="Disordered" evidence="1">
    <location>
        <begin position="1"/>
        <end position="28"/>
    </location>
</feature>
<protein>
    <submittedName>
        <fullName evidence="2">Uncharacterized protein</fullName>
    </submittedName>
</protein>
<evidence type="ECO:0000256" key="1">
    <source>
        <dbReference type="SAM" id="MobiDB-lite"/>
    </source>
</evidence>
<sequence length="88" mass="10097">MSVLHFDIFKSPSSKGKQMRKGHQAQTSSEKLPSLLLLASAPYFATILCAPVGQYSLHWQVMRLIKWQYTIIQQASRCNRILVTYNLQ</sequence>
<dbReference type="AlphaFoldDB" id="Q1R2U1"/>
<dbReference type="EMBL" id="CP000243">
    <property type="protein sequence ID" value="ABE10323.1"/>
    <property type="molecule type" value="Genomic_DNA"/>
</dbReference>
<gene>
    <name evidence="2" type="ordered locus">UTI89_C4920</name>
</gene>
<dbReference type="HOGENOM" id="CLU_189790_0_0_6"/>
<proteinExistence type="predicted"/>
<dbReference type="Proteomes" id="UP000001952">
    <property type="component" value="Chromosome"/>
</dbReference>
<organism evidence="2 3">
    <name type="scientific">Escherichia coli (strain UTI89 / UPEC)</name>
    <dbReference type="NCBI Taxonomy" id="364106"/>
    <lineage>
        <taxon>Bacteria</taxon>
        <taxon>Pseudomonadati</taxon>
        <taxon>Pseudomonadota</taxon>
        <taxon>Gammaproteobacteria</taxon>
        <taxon>Enterobacterales</taxon>
        <taxon>Enterobacteriaceae</taxon>
        <taxon>Escherichia</taxon>
    </lineage>
</organism>
<name>Q1R2U1_ECOUT</name>
<accession>Q1R2U1</accession>
<evidence type="ECO:0000313" key="2">
    <source>
        <dbReference type="EMBL" id="ABE10323.1"/>
    </source>
</evidence>
<reference evidence="2 3" key="1">
    <citation type="journal article" date="2006" name="Proc. Natl. Acad. Sci. U.S.A.">
        <title>Identification of genes subject to positive selection in uropathogenic strains of Escherichia coli: a comparative genomics approach.</title>
        <authorList>
            <person name="Chen S.L."/>
            <person name="Hung C.S."/>
            <person name="Xu J."/>
            <person name="Reigstad C.S."/>
            <person name="Magrini V."/>
            <person name="Sabo A."/>
            <person name="Blasiar D."/>
            <person name="Bieri T."/>
            <person name="Meyer R.R."/>
            <person name="Ozersky P."/>
            <person name="Armstrong J.R."/>
            <person name="Fulton R.S."/>
            <person name="Latreille J.P."/>
            <person name="Spieth J."/>
            <person name="Hooton T.M."/>
            <person name="Mardis E.R."/>
            <person name="Hultgren S.J."/>
            <person name="Gordon J.I."/>
        </authorList>
    </citation>
    <scope>NUCLEOTIDE SEQUENCE [LARGE SCALE GENOMIC DNA]</scope>
    <source>
        <strain evidence="3">UTI89 / UPEC</strain>
    </source>
</reference>